<keyword evidence="1" id="KW-1133">Transmembrane helix</keyword>
<feature type="transmembrane region" description="Helical" evidence="1">
    <location>
        <begin position="366"/>
        <end position="383"/>
    </location>
</feature>
<evidence type="ECO:0000313" key="3">
    <source>
        <dbReference type="Proteomes" id="UP001058533"/>
    </source>
</evidence>
<evidence type="ECO:0008006" key="4">
    <source>
        <dbReference type="Google" id="ProtNLM"/>
    </source>
</evidence>
<reference evidence="2" key="1">
    <citation type="submission" date="2022-07" db="EMBL/GenBank/DDBJ databases">
        <title>Sphingomonas sp. nov., a novel bacterium isolated from the north slope of the Mount Everest.</title>
        <authorList>
            <person name="Cui X."/>
            <person name="Liu Y."/>
        </authorList>
    </citation>
    <scope>NUCLEOTIDE SEQUENCE</scope>
    <source>
        <strain evidence="2">S5-59</strain>
    </source>
</reference>
<evidence type="ECO:0000313" key="2">
    <source>
        <dbReference type="EMBL" id="UUL81866.1"/>
    </source>
</evidence>
<keyword evidence="3" id="KW-1185">Reference proteome</keyword>
<gene>
    <name evidence="2" type="ORF">NMP03_11765</name>
</gene>
<protein>
    <recommendedName>
        <fullName evidence="4">DUF2029 domain-containing protein</fullName>
    </recommendedName>
</protein>
<feature type="transmembrane region" description="Helical" evidence="1">
    <location>
        <begin position="390"/>
        <end position="409"/>
    </location>
</feature>
<keyword evidence="1" id="KW-0472">Membrane</keyword>
<dbReference type="PROSITE" id="PS51257">
    <property type="entry name" value="PROKAR_LIPOPROTEIN"/>
    <property type="match status" value="1"/>
</dbReference>
<feature type="transmembrane region" description="Helical" evidence="1">
    <location>
        <begin position="12"/>
        <end position="29"/>
    </location>
</feature>
<feature type="transmembrane region" description="Helical" evidence="1">
    <location>
        <begin position="141"/>
        <end position="161"/>
    </location>
</feature>
<feature type="transmembrane region" description="Helical" evidence="1">
    <location>
        <begin position="451"/>
        <end position="469"/>
    </location>
</feature>
<feature type="transmembrane region" description="Helical" evidence="1">
    <location>
        <begin position="334"/>
        <end position="354"/>
    </location>
</feature>
<feature type="transmembrane region" description="Helical" evidence="1">
    <location>
        <begin position="115"/>
        <end position="135"/>
    </location>
</feature>
<sequence length="477" mass="51103">MTRTPHRSLPVLLFALVWLSVAWFGCWAWNPNTAVRMFAAAAIVEEHQPTIDRFAHLTIDRAQFGGNFYMDKAPGMTLMALPAVAIADVLEDASSVGMAMDVSDPALDRYMRLRVWLAAAMINATLLAFASAAMFDIGRRTSGATSAGLFAALGFALGTPLWGWSTTLFGHAPVASLLVIAIWLVMRGTLRGRATPGRYPSLAGLTLGWALVIEHSALLFALPIGLWALWRMRTLRPAVARRAIVEAVIGGVLAAVPLLGYNLFAFGDPFRLGYQGVVGFDGMKQGLFGLTRPSSAALVEILVGARRGMLWVAPILVIAPFGLARLWRRGERSLVALAVSGAVIAFLYNASYVYWDGGNSTGPRHAMPAIAFLALGFAPLWAAATPIARVPLAALLAASMTINCTIAAAEITAPQHIPNALVDAVWLGRFVPGYLRTIPSEWFGYTAWQGLGMYLGLAALLLAALVIAARQARLPNI</sequence>
<feature type="transmembrane region" description="Helical" evidence="1">
    <location>
        <begin position="206"/>
        <end position="230"/>
    </location>
</feature>
<feature type="transmembrane region" description="Helical" evidence="1">
    <location>
        <begin position="242"/>
        <end position="264"/>
    </location>
</feature>
<proteinExistence type="predicted"/>
<keyword evidence="1" id="KW-0812">Transmembrane</keyword>
<dbReference type="RefSeq" id="WP_256505604.1">
    <property type="nucleotide sequence ID" value="NZ_CP101740.1"/>
</dbReference>
<dbReference type="Proteomes" id="UP001058533">
    <property type="component" value="Chromosome"/>
</dbReference>
<feature type="transmembrane region" description="Helical" evidence="1">
    <location>
        <begin position="168"/>
        <end position="186"/>
    </location>
</feature>
<feature type="transmembrane region" description="Helical" evidence="1">
    <location>
        <begin position="308"/>
        <end position="327"/>
    </location>
</feature>
<name>A0ABY5L7C2_9SPHN</name>
<dbReference type="EMBL" id="CP101740">
    <property type="protein sequence ID" value="UUL81866.1"/>
    <property type="molecule type" value="Genomic_DNA"/>
</dbReference>
<accession>A0ABY5L7C2</accession>
<evidence type="ECO:0000256" key="1">
    <source>
        <dbReference type="SAM" id="Phobius"/>
    </source>
</evidence>
<organism evidence="2 3">
    <name type="scientific">Sphingomonas qomolangmaensis</name>
    <dbReference type="NCBI Taxonomy" id="2918765"/>
    <lineage>
        <taxon>Bacteria</taxon>
        <taxon>Pseudomonadati</taxon>
        <taxon>Pseudomonadota</taxon>
        <taxon>Alphaproteobacteria</taxon>
        <taxon>Sphingomonadales</taxon>
        <taxon>Sphingomonadaceae</taxon>
        <taxon>Sphingomonas</taxon>
    </lineage>
</organism>